<dbReference type="EMBL" id="MFKT01000007">
    <property type="protein sequence ID" value="OGG53939.1"/>
    <property type="molecule type" value="Genomic_DNA"/>
</dbReference>
<evidence type="ECO:0000256" key="1">
    <source>
        <dbReference type="ARBA" id="ARBA00010688"/>
    </source>
</evidence>
<name>A0A1F6CXN8_9BACT</name>
<dbReference type="Pfam" id="PF00294">
    <property type="entry name" value="PfkB"/>
    <property type="match status" value="1"/>
</dbReference>
<reference evidence="5 6" key="1">
    <citation type="journal article" date="2016" name="Nat. Commun.">
        <title>Thousands of microbial genomes shed light on interconnected biogeochemical processes in an aquifer system.</title>
        <authorList>
            <person name="Anantharaman K."/>
            <person name="Brown C.T."/>
            <person name="Hug L.A."/>
            <person name="Sharon I."/>
            <person name="Castelle C.J."/>
            <person name="Probst A.J."/>
            <person name="Thomas B.C."/>
            <person name="Singh A."/>
            <person name="Wilkins M.J."/>
            <person name="Karaoz U."/>
            <person name="Brodie E.L."/>
            <person name="Williams K.H."/>
            <person name="Hubbard S.S."/>
            <person name="Banfield J.F."/>
        </authorList>
    </citation>
    <scope>NUCLEOTIDE SEQUENCE [LARGE SCALE GENOMIC DNA]</scope>
</reference>
<dbReference type="PANTHER" id="PTHR43320:SF3">
    <property type="entry name" value="CARBOHYDRATE KINASE PFKB DOMAIN-CONTAINING PROTEIN"/>
    <property type="match status" value="1"/>
</dbReference>
<dbReference type="CDD" id="cd01942">
    <property type="entry name" value="ribokinase_group_A"/>
    <property type="match status" value="1"/>
</dbReference>
<dbReference type="Gene3D" id="3.40.1190.20">
    <property type="match status" value="1"/>
</dbReference>
<dbReference type="PROSITE" id="PS00584">
    <property type="entry name" value="PFKB_KINASES_2"/>
    <property type="match status" value="1"/>
</dbReference>
<accession>A0A1F6CXN8</accession>
<evidence type="ECO:0000313" key="5">
    <source>
        <dbReference type="EMBL" id="OGG53939.1"/>
    </source>
</evidence>
<keyword evidence="2" id="KW-0808">Transferase</keyword>
<proteinExistence type="inferred from homology"/>
<dbReference type="SUPFAM" id="SSF53613">
    <property type="entry name" value="Ribokinase-like"/>
    <property type="match status" value="1"/>
</dbReference>
<evidence type="ECO:0000256" key="3">
    <source>
        <dbReference type="ARBA" id="ARBA00022777"/>
    </source>
</evidence>
<sequence length="316" mass="34251">MSRVIVSGSLAYDRIMDFAGLFAEHFMPEKLHSINLSFQVETLSIQFGGTAGNIAYNLALLGESPEIIATAGKDFGSYRSHLLLSGVDPKSIRILESDLTSSAFILTDKADNQIAAFHQGAGGNAYDSLVDTEGRAIAIIAPGCVPDMQALPEYYRKRGFKYLYDPAQQIPALTPEILRDGITGASVLFGSDYEFELIKQKTGWSEQELLERVHTVVVTYGAKGSDIITSAGTMHVDACPAQALVDPTGAGDAYRAGYIKGMMVGFPPESCAKLASVTAAYVVEVYGTQTHTFTTENIKDRYKKKYGETLQIESTK</sequence>
<dbReference type="InterPro" id="IPR052700">
    <property type="entry name" value="Carb_kinase_PfkB-like"/>
</dbReference>
<organism evidence="5 6">
    <name type="scientific">Candidatus Kaiserbacteria bacterium RIFCSPHIGHO2_01_FULL_53_29</name>
    <dbReference type="NCBI Taxonomy" id="1798480"/>
    <lineage>
        <taxon>Bacteria</taxon>
        <taxon>Candidatus Kaiseribacteriota</taxon>
    </lineage>
</organism>
<dbReference type="Proteomes" id="UP000176863">
    <property type="component" value="Unassembled WGS sequence"/>
</dbReference>
<evidence type="ECO:0000313" key="6">
    <source>
        <dbReference type="Proteomes" id="UP000176863"/>
    </source>
</evidence>
<comment type="similarity">
    <text evidence="1">Belongs to the carbohydrate kinase PfkB family.</text>
</comment>
<dbReference type="InterPro" id="IPR011611">
    <property type="entry name" value="PfkB_dom"/>
</dbReference>
<evidence type="ECO:0000259" key="4">
    <source>
        <dbReference type="Pfam" id="PF00294"/>
    </source>
</evidence>
<dbReference type="InterPro" id="IPR002173">
    <property type="entry name" value="Carboh/pur_kinase_PfkB_CS"/>
</dbReference>
<evidence type="ECO:0000256" key="2">
    <source>
        <dbReference type="ARBA" id="ARBA00022679"/>
    </source>
</evidence>
<gene>
    <name evidence="5" type="ORF">A2851_03475</name>
</gene>
<dbReference type="PANTHER" id="PTHR43320">
    <property type="entry name" value="SUGAR KINASE"/>
    <property type="match status" value="1"/>
</dbReference>
<dbReference type="AlphaFoldDB" id="A0A1F6CXN8"/>
<feature type="domain" description="Carbohydrate kinase PfkB" evidence="4">
    <location>
        <begin position="33"/>
        <end position="290"/>
    </location>
</feature>
<dbReference type="PROSITE" id="PS00583">
    <property type="entry name" value="PFKB_KINASES_1"/>
    <property type="match status" value="1"/>
</dbReference>
<keyword evidence="3" id="KW-0418">Kinase</keyword>
<dbReference type="STRING" id="1798480.A2851_03475"/>
<protein>
    <recommendedName>
        <fullName evidence="4">Carbohydrate kinase PfkB domain-containing protein</fullName>
    </recommendedName>
</protein>
<dbReference type="GO" id="GO:0016301">
    <property type="term" value="F:kinase activity"/>
    <property type="evidence" value="ECO:0007669"/>
    <property type="project" value="UniProtKB-KW"/>
</dbReference>
<dbReference type="InterPro" id="IPR029056">
    <property type="entry name" value="Ribokinase-like"/>
</dbReference>
<comment type="caution">
    <text evidence="5">The sequence shown here is derived from an EMBL/GenBank/DDBJ whole genome shotgun (WGS) entry which is preliminary data.</text>
</comment>